<reference evidence="4" key="1">
    <citation type="submission" date="2018-06" db="EMBL/GenBank/DDBJ databases">
        <authorList>
            <person name="Zhirakovskaya E."/>
        </authorList>
    </citation>
    <scope>NUCLEOTIDE SEQUENCE</scope>
</reference>
<dbReference type="CDD" id="cd02062">
    <property type="entry name" value="Nitro_FMN_reductase"/>
    <property type="match status" value="1"/>
</dbReference>
<protein>
    <submittedName>
        <fullName evidence="4">Uncharacterized nitroreductase family protein CT0345</fullName>
    </submittedName>
</protein>
<evidence type="ECO:0000313" key="4">
    <source>
        <dbReference type="EMBL" id="VAW24514.1"/>
    </source>
</evidence>
<comment type="similarity">
    <text evidence="1">Belongs to the nitroreductase family.</text>
</comment>
<evidence type="ECO:0000256" key="1">
    <source>
        <dbReference type="ARBA" id="ARBA00007118"/>
    </source>
</evidence>
<dbReference type="InterPro" id="IPR023312">
    <property type="entry name" value="Put_nitroreductase_C_bac"/>
</dbReference>
<dbReference type="PANTHER" id="PTHR43673">
    <property type="entry name" value="NAD(P)H NITROREDUCTASE YDGI-RELATED"/>
    <property type="match status" value="1"/>
</dbReference>
<organism evidence="4">
    <name type="scientific">hydrothermal vent metagenome</name>
    <dbReference type="NCBI Taxonomy" id="652676"/>
    <lineage>
        <taxon>unclassified sequences</taxon>
        <taxon>metagenomes</taxon>
        <taxon>ecological metagenomes</taxon>
    </lineage>
</organism>
<dbReference type="InterPro" id="IPR029479">
    <property type="entry name" value="Nitroreductase"/>
</dbReference>
<dbReference type="Pfam" id="PF00881">
    <property type="entry name" value="Nitroreductase"/>
    <property type="match status" value="2"/>
</dbReference>
<feature type="domain" description="Nitroreductase" evidence="3">
    <location>
        <begin position="10"/>
        <end position="53"/>
    </location>
</feature>
<name>A0A3B0UX15_9ZZZZ</name>
<dbReference type="EMBL" id="UOEP01000217">
    <property type="protein sequence ID" value="VAW24514.1"/>
    <property type="molecule type" value="Genomic_DNA"/>
</dbReference>
<sequence length="191" mass="21415">MIRDLIIKNRSYRRFDQSVKIPTEKLVSWIELARFSASGRNMQPLKYIICNSSGINAKIFPCLGWAGYLSKWPGPAEGERPVSYIVITHDKNLSQNYFCDDGIAAQSILLGAVEDGYGGCMIASVNKSKVAKILGLPEHLDILMLIALGRPSEKVVIDDAIEGDIKYWRDEDDVHHVPKRSLEELIVKIVD</sequence>
<feature type="domain" description="Nitroreductase" evidence="3">
    <location>
        <begin position="102"/>
        <end position="150"/>
    </location>
</feature>
<dbReference type="SUPFAM" id="SSF55469">
    <property type="entry name" value="FMN-dependent nitroreductase-like"/>
    <property type="match status" value="1"/>
</dbReference>
<proteinExistence type="inferred from homology"/>
<dbReference type="AlphaFoldDB" id="A0A3B0UX15"/>
<gene>
    <name evidence="4" type="ORF">MNBD_BACTEROID01-2181</name>
</gene>
<evidence type="ECO:0000259" key="3">
    <source>
        <dbReference type="Pfam" id="PF00881"/>
    </source>
</evidence>
<dbReference type="PANTHER" id="PTHR43673:SF10">
    <property type="entry name" value="NADH DEHYDROGENASE_NAD(P)H NITROREDUCTASE XCC3605-RELATED"/>
    <property type="match status" value="1"/>
</dbReference>
<keyword evidence="2" id="KW-0560">Oxidoreductase</keyword>
<dbReference type="Gene3D" id="2.20.180.10">
    <property type="entry name" value="putative fmn-dependent nitroreductase like domains"/>
    <property type="match status" value="1"/>
</dbReference>
<accession>A0A3B0UX15</accession>
<evidence type="ECO:0000256" key="2">
    <source>
        <dbReference type="ARBA" id="ARBA00023002"/>
    </source>
</evidence>
<dbReference type="Gene3D" id="3.40.109.10">
    <property type="entry name" value="NADH Oxidase"/>
    <property type="match status" value="1"/>
</dbReference>
<dbReference type="InterPro" id="IPR000415">
    <property type="entry name" value="Nitroreductase-like"/>
</dbReference>
<dbReference type="GO" id="GO:0016491">
    <property type="term" value="F:oxidoreductase activity"/>
    <property type="evidence" value="ECO:0007669"/>
    <property type="project" value="UniProtKB-KW"/>
</dbReference>